<accession>A0A1Z1M9K8</accession>
<dbReference type="GO" id="GO:0004826">
    <property type="term" value="F:phenylalanine-tRNA ligase activity"/>
    <property type="evidence" value="ECO:0007669"/>
    <property type="project" value="UniProtKB-EC"/>
</dbReference>
<evidence type="ECO:0000256" key="7">
    <source>
        <dbReference type="ARBA" id="ARBA00022842"/>
    </source>
</evidence>
<name>A0A1Z1M9K8_RHOCN</name>
<evidence type="ECO:0000259" key="10">
    <source>
        <dbReference type="PROSITE" id="PS51447"/>
    </source>
</evidence>
<evidence type="ECO:0000256" key="4">
    <source>
        <dbReference type="ARBA" id="ARBA00022723"/>
    </source>
</evidence>
<dbReference type="PANTHER" id="PTHR10947:SF0">
    <property type="entry name" value="PHENYLALANINE--TRNA LIGASE BETA SUBUNIT"/>
    <property type="match status" value="1"/>
</dbReference>
<evidence type="ECO:0000313" key="12">
    <source>
        <dbReference type="EMBL" id="ARW62787.1"/>
    </source>
</evidence>
<dbReference type="RefSeq" id="YP_009394225.1">
    <property type="nucleotide sequence ID" value="NC_035271.1"/>
</dbReference>
<dbReference type="InterPro" id="IPR045864">
    <property type="entry name" value="aa-tRNA-synth_II/BPL/LPL"/>
</dbReference>
<dbReference type="SMART" id="SM00874">
    <property type="entry name" value="B5"/>
    <property type="match status" value="1"/>
</dbReference>
<keyword evidence="6" id="KW-0067">ATP-binding</keyword>
<evidence type="ECO:0000256" key="5">
    <source>
        <dbReference type="ARBA" id="ARBA00022741"/>
    </source>
</evidence>
<keyword evidence="7" id="KW-0460">Magnesium</keyword>
<protein>
    <recommendedName>
        <fullName evidence="2">phenylalanine--tRNA ligase</fullName>
        <ecNumber evidence="2">6.1.1.20</ecNumber>
    </recommendedName>
</protein>
<dbReference type="InterPro" id="IPR020825">
    <property type="entry name" value="Phe-tRNA_synthase-like_B3/B4"/>
</dbReference>
<evidence type="ECO:0000256" key="3">
    <source>
        <dbReference type="ARBA" id="ARBA00022598"/>
    </source>
</evidence>
<dbReference type="SUPFAM" id="SSF55681">
    <property type="entry name" value="Class II aaRS and biotin synthetases"/>
    <property type="match status" value="1"/>
</dbReference>
<dbReference type="GO" id="GO:0003723">
    <property type="term" value="F:RNA binding"/>
    <property type="evidence" value="ECO:0007669"/>
    <property type="project" value="InterPro"/>
</dbReference>
<keyword evidence="5" id="KW-0547">Nucleotide-binding</keyword>
<comment type="cofactor">
    <cofactor evidence="1">
        <name>Mg(2+)</name>
        <dbReference type="ChEBI" id="CHEBI:18420"/>
    </cofactor>
</comment>
<dbReference type="Pfam" id="PF03484">
    <property type="entry name" value="B5"/>
    <property type="match status" value="1"/>
</dbReference>
<evidence type="ECO:0000256" key="9">
    <source>
        <dbReference type="ARBA" id="ARBA00023146"/>
    </source>
</evidence>
<dbReference type="Gene3D" id="3.30.930.10">
    <property type="entry name" value="Bira Bifunctional Protein, Domain 2"/>
    <property type="match status" value="1"/>
</dbReference>
<keyword evidence="3 12" id="KW-0436">Ligase</keyword>
<dbReference type="Gene3D" id="3.30.56.10">
    <property type="match status" value="2"/>
</dbReference>
<dbReference type="InterPro" id="IPR005121">
    <property type="entry name" value="Fdx_antiC-bd"/>
</dbReference>
<geneLocation type="chloroplast" evidence="12"/>
<evidence type="ECO:0000256" key="8">
    <source>
        <dbReference type="ARBA" id="ARBA00022917"/>
    </source>
</evidence>
<dbReference type="AlphaFoldDB" id="A0A1Z1M9K8"/>
<dbReference type="InterPro" id="IPR041616">
    <property type="entry name" value="PheRS_beta_core"/>
</dbReference>
<dbReference type="GO" id="GO:0000287">
    <property type="term" value="F:magnesium ion binding"/>
    <property type="evidence" value="ECO:0007669"/>
    <property type="project" value="InterPro"/>
</dbReference>
<dbReference type="GeneID" id="33356048"/>
<keyword evidence="9" id="KW-0030">Aminoacyl-tRNA synthetase</keyword>
<dbReference type="PROSITE" id="PS51447">
    <property type="entry name" value="FDX_ACB"/>
    <property type="match status" value="1"/>
</dbReference>
<evidence type="ECO:0000256" key="1">
    <source>
        <dbReference type="ARBA" id="ARBA00001946"/>
    </source>
</evidence>
<gene>
    <name evidence="12" type="primary">syfB</name>
</gene>
<keyword evidence="4" id="KW-0479">Metal-binding</keyword>
<dbReference type="SMART" id="SM00896">
    <property type="entry name" value="FDX-ACB"/>
    <property type="match status" value="1"/>
</dbReference>
<dbReference type="EC" id="6.1.1.20" evidence="2"/>
<dbReference type="Gene3D" id="3.50.40.10">
    <property type="entry name" value="Phenylalanyl-trna Synthetase, Chain B, domain 3"/>
    <property type="match status" value="1"/>
</dbReference>
<dbReference type="GO" id="GO:0005524">
    <property type="term" value="F:ATP binding"/>
    <property type="evidence" value="ECO:0007669"/>
    <property type="project" value="UniProtKB-KW"/>
</dbReference>
<dbReference type="InterPro" id="IPR009061">
    <property type="entry name" value="DNA-bd_dom_put_sf"/>
</dbReference>
<evidence type="ECO:0000256" key="6">
    <source>
        <dbReference type="ARBA" id="ARBA00022840"/>
    </source>
</evidence>
<proteinExistence type="predicted"/>
<dbReference type="GO" id="GO:0006432">
    <property type="term" value="P:phenylalanyl-tRNA aminoacylation"/>
    <property type="evidence" value="ECO:0007669"/>
    <property type="project" value="InterPro"/>
</dbReference>
<dbReference type="Gene3D" id="3.30.70.380">
    <property type="entry name" value="Ferrodoxin-fold anticodon-binding domain"/>
    <property type="match status" value="1"/>
</dbReference>
<keyword evidence="12" id="KW-0934">Plastid</keyword>
<dbReference type="InterPro" id="IPR045060">
    <property type="entry name" value="Phe-tRNA-ligase_IIc_bsu"/>
</dbReference>
<dbReference type="Pfam" id="PF17759">
    <property type="entry name" value="tRNA_synthFbeta"/>
    <property type="match status" value="1"/>
</dbReference>
<organism evidence="12">
    <name type="scientific">Rhodomela confervoides</name>
    <name type="common">Red alga</name>
    <dbReference type="NCBI Taxonomy" id="35163"/>
    <lineage>
        <taxon>Eukaryota</taxon>
        <taxon>Rhodophyta</taxon>
        <taxon>Florideophyceae</taxon>
        <taxon>Rhodymeniophycidae</taxon>
        <taxon>Ceramiales</taxon>
        <taxon>Rhodomelaceae</taxon>
        <taxon>Rhodomela</taxon>
    </lineage>
</organism>
<dbReference type="GO" id="GO:0009328">
    <property type="term" value="C:phenylalanine-tRNA ligase complex"/>
    <property type="evidence" value="ECO:0007669"/>
    <property type="project" value="TreeGrafter"/>
</dbReference>
<dbReference type="SUPFAM" id="SSF54991">
    <property type="entry name" value="Anticodon-binding domain of PheRS"/>
    <property type="match status" value="1"/>
</dbReference>
<dbReference type="InterPro" id="IPR005147">
    <property type="entry name" value="tRNA_synthase_B5-dom"/>
</dbReference>
<dbReference type="PANTHER" id="PTHR10947">
    <property type="entry name" value="PHENYLALANYL-TRNA SYNTHETASE BETA CHAIN AND LEUCINE-RICH REPEAT-CONTAINING PROTEIN 47"/>
    <property type="match status" value="1"/>
</dbReference>
<dbReference type="SUPFAM" id="SSF56037">
    <property type="entry name" value="PheT/TilS domain"/>
    <property type="match status" value="1"/>
</dbReference>
<dbReference type="PROSITE" id="PS51483">
    <property type="entry name" value="B5"/>
    <property type="match status" value="1"/>
</dbReference>
<evidence type="ECO:0000259" key="11">
    <source>
        <dbReference type="PROSITE" id="PS51483"/>
    </source>
</evidence>
<evidence type="ECO:0000256" key="2">
    <source>
        <dbReference type="ARBA" id="ARBA00012814"/>
    </source>
</evidence>
<feature type="domain" description="FDX-ACB" evidence="10">
    <location>
        <begin position="568"/>
        <end position="649"/>
    </location>
</feature>
<sequence>MKFSWTLIKSFINLNNINFNDFREQLTLSGIEVESIETNQEIDERILNISITNNRKEIFCALNLAKEIGTILNIPLKISPIKLVNERNINKETDKNISNIRVNKINKINTEKTPKWLLNHLKLYKITKTNLISNIQNYIQIKWGYRFYILDTKNVNNIIRDDKTIKYIKNFSKEDIIKLLKEISIYSNKDKVKNYQIIIFTIDKPINISNDIYINSEYYENAYLDTIRLISTLTSCTISRSYNKYKEKQSVNTLVKINKNEINTLLGGINNYKLQFLSTNIILKILQQLDLSTIYSKKTKLFTVKVPDNRTHDITRKIDIIEEIGRIYKFNNFFNKPNITNLNGSKSTISLQIKKIRSTLRNLGFNEVINCCLINNPDKIASIIPLYNPITTEQKELRHNLLDNLINNYKHNIKHKHNQIEIFEIGKIFEKNKHDTCIEKKYLGGLLYNIEYIKSNWSEKTTHINIFHVKGILEIFLEQLNAKTILKAISNKEHIESSSKLFKKNRMIGIYNEHNHNLIGRIGELNKVKSNILDRKQEKIYIFEIDIQQLNLAIIKNNHLKHEIRSYSNYPSVIRDISITLKKHQKIDQIKDSILKKDKNLIESIKVFNEYTNDNEERFIGIRITYRAKNRTLNTKDIENINRNLQHII</sequence>
<dbReference type="Pfam" id="PF03147">
    <property type="entry name" value="FDX-ACB"/>
    <property type="match status" value="1"/>
</dbReference>
<reference evidence="12" key="1">
    <citation type="journal article" date="2017" name="J. Phycol.">
        <title>Analysis of chloroplast genomes and a supermatrix inform reclassification of the Rhodomelaceae (Rhodophyta).</title>
        <authorList>
            <person name="Diaz-Tapia P."/>
            <person name="Maggs C.A."/>
            <person name="West J.A."/>
            <person name="Verbruggen H."/>
        </authorList>
    </citation>
    <scope>NUCLEOTIDE SEQUENCE</scope>
    <source>
        <strain evidence="12">PD508</strain>
    </source>
</reference>
<feature type="domain" description="B5" evidence="11">
    <location>
        <begin position="250"/>
        <end position="335"/>
    </location>
</feature>
<dbReference type="SUPFAM" id="SSF46955">
    <property type="entry name" value="Putative DNA-binding domain"/>
    <property type="match status" value="2"/>
</dbReference>
<dbReference type="EMBL" id="MF101424">
    <property type="protein sequence ID" value="ARW62787.1"/>
    <property type="molecule type" value="Genomic_DNA"/>
</dbReference>
<dbReference type="InterPro" id="IPR036690">
    <property type="entry name" value="Fdx_antiC-bd_sf"/>
</dbReference>
<keyword evidence="8" id="KW-0648">Protein biosynthesis</keyword>
<keyword evidence="12" id="KW-0150">Chloroplast</keyword>